<sequence length="282" mass="32809">MTYVQVPWAYYEGARSRRLIHQHSSVNTELKAGPKINDAAYLYRMKVENEKQQTIHAELRRHELAGLIWIVLSPLIAGYTLQYSRYLLSNVDKYISAFNITIFIIAASIKPLSQVILLLQERTIYLQNEASFDQREALALQNRLNSLEKELNSLKRAYVTKKDLGQITDDINPTLQHLVKAIHRFEKRDGSLRCWSQQHFTTIEQKLKDFDQYICYRIEQDQRQQAHGVLISLVLLPLNVSLWIAKYMSFWLPAPHKALLEKPKSPTMQLSSHAQSESNFLL</sequence>
<dbReference type="AlphaFoldDB" id="A0A367KQ20"/>
<name>A0A367KQ20_RHIST</name>
<dbReference type="OrthoDB" id="10263751at2759"/>
<dbReference type="Proteomes" id="UP000253551">
    <property type="component" value="Unassembled WGS sequence"/>
</dbReference>
<keyword evidence="1" id="KW-0175">Coiled coil</keyword>
<reference evidence="3 4" key="1">
    <citation type="journal article" date="2018" name="G3 (Bethesda)">
        <title>Phylogenetic and Phylogenomic Definition of Rhizopus Species.</title>
        <authorList>
            <person name="Gryganskyi A.P."/>
            <person name="Golan J."/>
            <person name="Dolatabadi S."/>
            <person name="Mondo S."/>
            <person name="Robb S."/>
            <person name="Idnurm A."/>
            <person name="Muszewska A."/>
            <person name="Steczkiewicz K."/>
            <person name="Masonjones S."/>
            <person name="Liao H.L."/>
            <person name="Gajdeczka M.T."/>
            <person name="Anike F."/>
            <person name="Vuek A."/>
            <person name="Anishchenko I.M."/>
            <person name="Voigt K."/>
            <person name="de Hoog G.S."/>
            <person name="Smith M.E."/>
            <person name="Heitman J."/>
            <person name="Vilgalys R."/>
            <person name="Stajich J.E."/>
        </authorList>
    </citation>
    <scope>NUCLEOTIDE SEQUENCE [LARGE SCALE GENOMIC DNA]</scope>
    <source>
        <strain evidence="3 4">LSU 92-RS-03</strain>
    </source>
</reference>
<dbReference type="PANTHER" id="PTHR42032:SF1">
    <property type="entry name" value="YALI0E30679P"/>
    <property type="match status" value="1"/>
</dbReference>
<keyword evidence="2" id="KW-0812">Transmembrane</keyword>
<gene>
    <name evidence="3" type="ORF">CU098_012543</name>
</gene>
<keyword evidence="2" id="KW-0472">Membrane</keyword>
<feature type="transmembrane region" description="Helical" evidence="2">
    <location>
        <begin position="226"/>
        <end position="245"/>
    </location>
</feature>
<evidence type="ECO:0000313" key="3">
    <source>
        <dbReference type="EMBL" id="RCI04247.1"/>
    </source>
</evidence>
<evidence type="ECO:0000256" key="2">
    <source>
        <dbReference type="SAM" id="Phobius"/>
    </source>
</evidence>
<dbReference type="EMBL" id="PJQM01000741">
    <property type="protein sequence ID" value="RCI04247.1"/>
    <property type="molecule type" value="Genomic_DNA"/>
</dbReference>
<feature type="transmembrane region" description="Helical" evidence="2">
    <location>
        <begin position="94"/>
        <end position="119"/>
    </location>
</feature>
<keyword evidence="2" id="KW-1133">Transmembrane helix</keyword>
<feature type="coiled-coil region" evidence="1">
    <location>
        <begin position="130"/>
        <end position="164"/>
    </location>
</feature>
<organism evidence="3 4">
    <name type="scientific">Rhizopus stolonifer</name>
    <name type="common">Rhizopus nigricans</name>
    <dbReference type="NCBI Taxonomy" id="4846"/>
    <lineage>
        <taxon>Eukaryota</taxon>
        <taxon>Fungi</taxon>
        <taxon>Fungi incertae sedis</taxon>
        <taxon>Mucoromycota</taxon>
        <taxon>Mucoromycotina</taxon>
        <taxon>Mucoromycetes</taxon>
        <taxon>Mucorales</taxon>
        <taxon>Mucorineae</taxon>
        <taxon>Rhizopodaceae</taxon>
        <taxon>Rhizopus</taxon>
    </lineage>
</organism>
<evidence type="ECO:0000256" key="1">
    <source>
        <dbReference type="SAM" id="Coils"/>
    </source>
</evidence>
<keyword evidence="4" id="KW-1185">Reference proteome</keyword>
<feature type="transmembrane region" description="Helical" evidence="2">
    <location>
        <begin position="64"/>
        <end position="82"/>
    </location>
</feature>
<protein>
    <submittedName>
        <fullName evidence="3">Uncharacterized protein</fullName>
    </submittedName>
</protein>
<proteinExistence type="predicted"/>
<dbReference type="PANTHER" id="PTHR42032">
    <property type="entry name" value="YALI0E30679P"/>
    <property type="match status" value="1"/>
</dbReference>
<evidence type="ECO:0000313" key="4">
    <source>
        <dbReference type="Proteomes" id="UP000253551"/>
    </source>
</evidence>
<dbReference type="STRING" id="4846.A0A367KQ20"/>
<accession>A0A367KQ20</accession>
<comment type="caution">
    <text evidence="3">The sequence shown here is derived from an EMBL/GenBank/DDBJ whole genome shotgun (WGS) entry which is preliminary data.</text>
</comment>